<dbReference type="eggNOG" id="COG3386">
    <property type="taxonomic scope" value="Bacteria"/>
</dbReference>
<protein>
    <submittedName>
        <fullName evidence="3">Uncharacterized protein</fullName>
    </submittedName>
</protein>
<dbReference type="AlphaFoldDB" id="U5QFA8"/>
<feature type="region of interest" description="Disordered" evidence="1">
    <location>
        <begin position="150"/>
        <end position="173"/>
    </location>
</feature>
<accession>U5QFA8</accession>
<name>U5QFA8_GLOK1</name>
<feature type="signal peptide" evidence="2">
    <location>
        <begin position="1"/>
        <end position="33"/>
    </location>
</feature>
<dbReference type="OrthoDB" id="1396907at2"/>
<keyword evidence="2" id="KW-0732">Signal</keyword>
<evidence type="ECO:0000313" key="4">
    <source>
        <dbReference type="Proteomes" id="UP000017396"/>
    </source>
</evidence>
<dbReference type="Proteomes" id="UP000017396">
    <property type="component" value="Chromosome"/>
</dbReference>
<reference evidence="3 4" key="1">
    <citation type="journal article" date="2013" name="PLoS ONE">
        <title>Cultivation and Complete Genome Sequencing of Gloeobacter kilaueensis sp. nov., from a Lava Cave in Kilauea Caldera, Hawai'i.</title>
        <authorList>
            <person name="Saw J.H."/>
            <person name="Schatz M."/>
            <person name="Brown M.V."/>
            <person name="Kunkel D.D."/>
            <person name="Foster J.S."/>
            <person name="Shick H."/>
            <person name="Christensen S."/>
            <person name="Hou S."/>
            <person name="Wan X."/>
            <person name="Donachie S.P."/>
        </authorList>
    </citation>
    <scope>NUCLEOTIDE SEQUENCE [LARGE SCALE GENOMIC DNA]</scope>
    <source>
        <strain evidence="4">JS</strain>
    </source>
</reference>
<dbReference type="HOGENOM" id="CLU_677503_0_0_3"/>
<organism evidence="3 4">
    <name type="scientific">Gloeobacter kilaueensis (strain ATCC BAA-2537 / CCAP 1431/1 / ULC 316 / JS1)</name>
    <dbReference type="NCBI Taxonomy" id="1183438"/>
    <lineage>
        <taxon>Bacteria</taxon>
        <taxon>Bacillati</taxon>
        <taxon>Cyanobacteriota</taxon>
        <taxon>Cyanophyceae</taxon>
        <taxon>Gloeobacterales</taxon>
        <taxon>Gloeobacteraceae</taxon>
        <taxon>Gloeobacter</taxon>
    </lineage>
</organism>
<keyword evidence="4" id="KW-1185">Reference proteome</keyword>
<evidence type="ECO:0000256" key="2">
    <source>
        <dbReference type="SAM" id="SignalP"/>
    </source>
</evidence>
<evidence type="ECO:0000313" key="3">
    <source>
        <dbReference type="EMBL" id="AGY56340.1"/>
    </source>
</evidence>
<proteinExistence type="predicted"/>
<evidence type="ECO:0000256" key="1">
    <source>
        <dbReference type="SAM" id="MobiDB-lite"/>
    </source>
</evidence>
<gene>
    <name evidence="3" type="ORF">GKIL_0093</name>
</gene>
<dbReference type="RefSeq" id="WP_023171330.1">
    <property type="nucleotide sequence ID" value="NC_022600.1"/>
</dbReference>
<dbReference type="KEGG" id="glj:GKIL_0093"/>
<sequence length="387" mass="41679">MAFLNYRFARLGFAAVVLSSAALFTSYRLPAGAQSQQDILVSDPDAQVVDPEFDQATAQFTWTDKSGTLWVSGVDPVTGAFVPSSAKGISVDPGAVPVGRGILNGPEWVLTSSGSQIVYSKYDANRRPAIALAQQVGGLWSGELLPNSSGRSAPIGSLDPGDPKPRMSYTTKLSDGSQVSQWREINDASTEETIPGSGPAGDVWVMGKRSISLTESADRSASAIVYDTDQKTIDTVAAISSKKAAVYCWNAPEYSQYVCFVQADDKTISIYRKFTGIWSKVLDIKPPSAGPFISSPQYFVHNGKSYIYMVTSTSSNAASRTVPSEIWLAGIDAVNPFYRRVSDNTERVRKDPEVFVTAQGPSIYFQVINTDDSTPIYRADTGLGPAQ</sequence>
<dbReference type="EMBL" id="CP003587">
    <property type="protein sequence ID" value="AGY56340.1"/>
    <property type="molecule type" value="Genomic_DNA"/>
</dbReference>
<feature type="chain" id="PRO_5004664029" evidence="2">
    <location>
        <begin position="34"/>
        <end position="387"/>
    </location>
</feature>